<dbReference type="PATRIC" id="fig|59750.3.peg.971"/>
<dbReference type="SUPFAM" id="SSF51905">
    <property type="entry name" value="FAD/NAD(P)-binding domain"/>
    <property type="match status" value="1"/>
</dbReference>
<dbReference type="Gene3D" id="3.30.9.10">
    <property type="entry name" value="D-Amino Acid Oxidase, subunit A, domain 2"/>
    <property type="match status" value="1"/>
</dbReference>
<dbReference type="InterPro" id="IPR006076">
    <property type="entry name" value="FAD-dep_OxRdtase"/>
</dbReference>
<dbReference type="InterPro" id="IPR036188">
    <property type="entry name" value="FAD/NAD-bd_sf"/>
</dbReference>
<keyword evidence="5" id="KW-1185">Reference proteome</keyword>
<evidence type="ECO:0000259" key="3">
    <source>
        <dbReference type="Pfam" id="PF01266"/>
    </source>
</evidence>
<feature type="domain" description="FAD dependent oxidoreductase" evidence="3">
    <location>
        <begin position="2"/>
        <end position="397"/>
    </location>
</feature>
<gene>
    <name evidence="4" type="ORF">AFM11_18075</name>
</gene>
<feature type="region of interest" description="Disordered" evidence="2">
    <location>
        <begin position="405"/>
        <end position="426"/>
    </location>
</feature>
<organism evidence="4 5">
    <name type="scientific">Mycolicibacterium wolinskyi</name>
    <dbReference type="NCBI Taxonomy" id="59750"/>
    <lineage>
        <taxon>Bacteria</taxon>
        <taxon>Bacillati</taxon>
        <taxon>Actinomycetota</taxon>
        <taxon>Actinomycetes</taxon>
        <taxon>Mycobacteriales</taxon>
        <taxon>Mycobacteriaceae</taxon>
        <taxon>Mycolicibacterium</taxon>
    </lineage>
</organism>
<feature type="compositionally biased region" description="Basic residues" evidence="2">
    <location>
        <begin position="414"/>
        <end position="426"/>
    </location>
</feature>
<name>A0A132PKH8_9MYCO</name>
<dbReference type="Proteomes" id="UP000070612">
    <property type="component" value="Unassembled WGS sequence"/>
</dbReference>
<accession>A0A132PKH8</accession>
<dbReference type="AlphaFoldDB" id="A0A132PKH8"/>
<evidence type="ECO:0000256" key="2">
    <source>
        <dbReference type="SAM" id="MobiDB-lite"/>
    </source>
</evidence>
<dbReference type="SUPFAM" id="SSF54373">
    <property type="entry name" value="FAD-linked reductases, C-terminal domain"/>
    <property type="match status" value="1"/>
</dbReference>
<protein>
    <submittedName>
        <fullName evidence="4">Amino acid dehydrogenase</fullName>
    </submittedName>
</protein>
<dbReference type="Gene3D" id="3.50.50.60">
    <property type="entry name" value="FAD/NAD(P)-binding domain"/>
    <property type="match status" value="2"/>
</dbReference>
<proteinExistence type="inferred from homology"/>
<dbReference type="EMBL" id="LGTW01000011">
    <property type="protein sequence ID" value="KWX22841.1"/>
    <property type="molecule type" value="Genomic_DNA"/>
</dbReference>
<dbReference type="STRING" id="59750.AWC31_12145"/>
<dbReference type="NCBIfam" id="NF001933">
    <property type="entry name" value="PRK00711.1"/>
    <property type="match status" value="1"/>
</dbReference>
<reference evidence="4 5" key="1">
    <citation type="submission" date="2015-07" db="EMBL/GenBank/DDBJ databases">
        <title>A draft genome sequence of Mycobacterium wolinskyi.</title>
        <authorList>
            <person name="de Man T.J."/>
            <person name="Perry K.A."/>
            <person name="Coulliette A.D."/>
            <person name="Jensen B."/>
            <person name="Toney N.C."/>
            <person name="Limbago B.M."/>
            <person name="Noble-Wang J."/>
        </authorList>
    </citation>
    <scope>NUCLEOTIDE SEQUENCE [LARGE SCALE GENOMIC DNA]</scope>
    <source>
        <strain evidence="4 5">CDC_01</strain>
    </source>
</reference>
<evidence type="ECO:0000256" key="1">
    <source>
        <dbReference type="ARBA" id="ARBA00009410"/>
    </source>
</evidence>
<dbReference type="PANTHER" id="PTHR13847">
    <property type="entry name" value="SARCOSINE DEHYDROGENASE-RELATED"/>
    <property type="match status" value="1"/>
</dbReference>
<evidence type="ECO:0000313" key="5">
    <source>
        <dbReference type="Proteomes" id="UP000070612"/>
    </source>
</evidence>
<dbReference type="RefSeq" id="WP_067851254.1">
    <property type="nucleotide sequence ID" value="NZ_LGTW01000011.1"/>
</dbReference>
<dbReference type="GO" id="GO:0005737">
    <property type="term" value="C:cytoplasm"/>
    <property type="evidence" value="ECO:0007669"/>
    <property type="project" value="TreeGrafter"/>
</dbReference>
<dbReference type="GO" id="GO:0008718">
    <property type="term" value="F:D-amino-acid dehydrogenase activity"/>
    <property type="evidence" value="ECO:0007669"/>
    <property type="project" value="TreeGrafter"/>
</dbReference>
<dbReference type="Pfam" id="PF01266">
    <property type="entry name" value="DAO"/>
    <property type="match status" value="1"/>
</dbReference>
<comment type="similarity">
    <text evidence="1">Belongs to the DadA oxidoreductase family.</text>
</comment>
<comment type="caution">
    <text evidence="4">The sequence shown here is derived from an EMBL/GenBank/DDBJ whole genome shotgun (WGS) entry which is preliminary data.</text>
</comment>
<dbReference type="GO" id="GO:0055130">
    <property type="term" value="P:D-alanine catabolic process"/>
    <property type="evidence" value="ECO:0007669"/>
    <property type="project" value="TreeGrafter"/>
</dbReference>
<evidence type="ECO:0000313" key="4">
    <source>
        <dbReference type="EMBL" id="KWX22841.1"/>
    </source>
</evidence>
<dbReference type="PANTHER" id="PTHR13847:SF280">
    <property type="entry name" value="D-AMINO ACID DEHYDROGENASE"/>
    <property type="match status" value="1"/>
</dbReference>
<dbReference type="GO" id="GO:0005886">
    <property type="term" value="C:plasma membrane"/>
    <property type="evidence" value="ECO:0007669"/>
    <property type="project" value="TreeGrafter"/>
</dbReference>
<sequence>MKVAVIGAGVVGVATAHALAERGHEVHVYDRRPQVATDTSASTGGLIAPGHSYTWASPGAPMMLLRSLAGRETSIRVRRADTALARWGLRFLRECTPSRSRANTLAKFELARYSQRLLDEIAHREGLEFNQTDKGVLYLYRSEPEFADAVGRSALLCDHGRQQKALDPEQIAAVEPALRHAAGEFAGAIHDTSDGTGDPHKFSTALAAAARRQGVEFHLSTAIDGLTTDGSTINGMRTADGVVRSDAVVLAAGSASPLLARDIGVYLPVYPAKGYSVTATIKDPDRAPALGGIDERYMVAWSPFGSELRMSATAEFVGYDRSAAPADYARILAAGDRLFPGAIDWTGAHYRTGLRPVTPDGPPLIGLGRHDNLYYNTGHGNVGWTMACGSARMLADLMDGRRPDIDPTPYSPVLRRRHRSHRGAVG</sequence>